<reference evidence="1 2" key="1">
    <citation type="submission" date="2019-11" db="EMBL/GenBank/DDBJ databases">
        <title>Streptococcus uberis isolated from clinical mastitis cases on a southeastern Queensland dairy.</title>
        <authorList>
            <person name="Workentine M.L."/>
            <person name="Price R."/>
            <person name="Olchowy T."/>
        </authorList>
    </citation>
    <scope>NUCLEOTIDE SEQUENCE [LARGE SCALE GENOMIC DNA]</scope>
    <source>
        <strain evidence="1 2">OLC4459-A17</strain>
    </source>
</reference>
<protein>
    <submittedName>
        <fullName evidence="1">ABC transporter permease</fullName>
    </submittedName>
</protein>
<comment type="caution">
    <text evidence="1">The sequence shown here is derived from an EMBL/GenBank/DDBJ whole genome shotgun (WGS) entry which is preliminary data.</text>
</comment>
<gene>
    <name evidence="1" type="ORF">GKS16_02165</name>
</gene>
<accession>A0A2X4HL50</accession>
<dbReference type="Proteomes" id="UP000483839">
    <property type="component" value="Unassembled WGS sequence"/>
</dbReference>
<dbReference type="RefSeq" id="WP_046390591.1">
    <property type="nucleotide sequence ID" value="NZ_JADFAY010000014.1"/>
</dbReference>
<name>A0A2X4HL50_STRUB</name>
<evidence type="ECO:0000313" key="1">
    <source>
        <dbReference type="EMBL" id="MTD01092.1"/>
    </source>
</evidence>
<dbReference type="EMBL" id="WLXI01000013">
    <property type="protein sequence ID" value="MTD01092.1"/>
    <property type="molecule type" value="Genomic_DNA"/>
</dbReference>
<sequence>MFGKLLKYEFKSIGKWYFALNGGIIAIAALLSFVIKVLASENTSKSSFNFTSQLIPLTLILVFGALIAGSLLATLLIIINRFNKNIFGREGYLTMTLPVSEHHLILSKLLSSFIWSVFNFLILGVATAILVLPQVQKNQLSTMLAEIGKSAPQYFHVIIYAFVYFILSTIAGILSIYLAISVGQLFSNRRGLKAFVAYFAIQILLSIIFTLVNTHLLGMDPSNTELDITSNYYFLVSSLEMLVQILIYYVGTHVIIKHKLNLQ</sequence>
<evidence type="ECO:0000313" key="2">
    <source>
        <dbReference type="Proteomes" id="UP000483839"/>
    </source>
</evidence>
<organism evidence="1 2">
    <name type="scientific">Streptococcus uberis</name>
    <dbReference type="NCBI Taxonomy" id="1349"/>
    <lineage>
        <taxon>Bacteria</taxon>
        <taxon>Bacillati</taxon>
        <taxon>Bacillota</taxon>
        <taxon>Bacilli</taxon>
        <taxon>Lactobacillales</taxon>
        <taxon>Streptococcaceae</taxon>
        <taxon>Streptococcus</taxon>
    </lineage>
</organism>
<dbReference type="AlphaFoldDB" id="A0A2X4HL50"/>
<proteinExistence type="predicted"/>